<protein>
    <submittedName>
        <fullName evidence="1">Uncharacterized protein</fullName>
    </submittedName>
</protein>
<dbReference type="KEGG" id="ome:OLMES_0302"/>
<dbReference type="RefSeq" id="WP_087459615.1">
    <property type="nucleotide sequence ID" value="NZ_CP021425.1"/>
</dbReference>
<dbReference type="OrthoDB" id="6358750at2"/>
<gene>
    <name evidence="1" type="ORF">OLMES_0302</name>
</gene>
<name>A0A1Y0I1Q7_9GAMM</name>
<dbReference type="Proteomes" id="UP000196027">
    <property type="component" value="Chromosome"/>
</dbReference>
<accession>A0A1Y0I1Q7</accession>
<organism evidence="1 2">
    <name type="scientific">Oleiphilus messinensis</name>
    <dbReference type="NCBI Taxonomy" id="141451"/>
    <lineage>
        <taxon>Bacteria</taxon>
        <taxon>Pseudomonadati</taxon>
        <taxon>Pseudomonadota</taxon>
        <taxon>Gammaproteobacteria</taxon>
        <taxon>Oceanospirillales</taxon>
        <taxon>Oleiphilaceae</taxon>
        <taxon>Oleiphilus</taxon>
    </lineage>
</organism>
<keyword evidence="2" id="KW-1185">Reference proteome</keyword>
<reference evidence="1 2" key="1">
    <citation type="submission" date="2017-05" db="EMBL/GenBank/DDBJ databases">
        <title>Genomic insights into alkan degradation activity of Oleiphilus messinensis.</title>
        <authorList>
            <person name="Kozyavkin S.A."/>
            <person name="Slesarev A.I."/>
            <person name="Golyshin P.N."/>
            <person name="Korzhenkov A."/>
            <person name="Golyshina O.N."/>
            <person name="Toshchakov S.V."/>
        </authorList>
    </citation>
    <scope>NUCLEOTIDE SEQUENCE [LARGE SCALE GENOMIC DNA]</scope>
    <source>
        <strain evidence="1 2">ME102</strain>
    </source>
</reference>
<proteinExistence type="predicted"/>
<evidence type="ECO:0000313" key="1">
    <source>
        <dbReference type="EMBL" id="ARU54408.1"/>
    </source>
</evidence>
<evidence type="ECO:0000313" key="2">
    <source>
        <dbReference type="Proteomes" id="UP000196027"/>
    </source>
</evidence>
<dbReference type="EMBL" id="CP021425">
    <property type="protein sequence ID" value="ARU54408.1"/>
    <property type="molecule type" value="Genomic_DNA"/>
</dbReference>
<dbReference type="AlphaFoldDB" id="A0A1Y0I1Q7"/>
<sequence length="367" mass="40116">MLLTTIKKYAANFALITLSSTSNNLLADLEALGEADLAEVSGQAFFAIDDHQRGTTDFTRVTLGATVETQLNIDELKLGEYHRWENGERCVNCTGSEPGLEGQPADIWIDNFSLGTIQRESGYGMDGQYYESNEVIPFYLKNPYIELAHRNNKLVGARIGFEESRGTLSGNIRSLTGNLPVKIKDTASALVDAPGRPFWVGLAGALLGRTPVESEAQLVTAPNPDQNGGYKYDTGGSPDPVRASWIGMPDGAEFTIGPIFLLGYIDFNTTNCNLFGIPTCFPLSSYQSVDIGERQRNDTYLPTRGLFASYQTESIDWKALNSQEIVRATSGAFLNIPAGGIELKLNEAFNGLPRQRTEFIDRGLGLF</sequence>